<evidence type="ECO:0000256" key="1">
    <source>
        <dbReference type="ARBA" id="ARBA00023152"/>
    </source>
</evidence>
<name>A0A927C590_9BACL</name>
<dbReference type="InterPro" id="IPR013078">
    <property type="entry name" value="His_Pase_superF_clade-1"/>
</dbReference>
<comment type="caution">
    <text evidence="3">The sequence shown here is derived from an EMBL/GenBank/DDBJ whole genome shotgun (WGS) entry which is preliminary data.</text>
</comment>
<accession>A0A927C590</accession>
<organism evidence="3 4">
    <name type="scientific">Paenibacillus oceani</name>
    <dbReference type="NCBI Taxonomy" id="2772510"/>
    <lineage>
        <taxon>Bacteria</taxon>
        <taxon>Bacillati</taxon>
        <taxon>Bacillota</taxon>
        <taxon>Bacilli</taxon>
        <taxon>Bacillales</taxon>
        <taxon>Paenibacillaceae</taxon>
        <taxon>Paenibacillus</taxon>
    </lineage>
</organism>
<proteinExistence type="predicted"/>
<sequence length="210" mass="23377">MELFIIRHGQSVGNTCKEDMPDCDLTELGLRQAGYVAECMKGADLTHIVSSPLVRALQTAQPLARSSGLQIRVWIDAYEVRDRGLYRGPTAQELERAYPGIVIEDEVEPDGWLYAGDETPEMGHRRALAVLGRLRREFPGDERVALFAHGGFNRFLLRAALGLDHQSAVRFEESNGSIYWLSLQEPEIVVRYVGGPRPLFTQEGPAAAKV</sequence>
<dbReference type="Proteomes" id="UP000639396">
    <property type="component" value="Unassembled WGS sequence"/>
</dbReference>
<dbReference type="PANTHER" id="PTHR48100:SF1">
    <property type="entry name" value="HISTIDINE PHOSPHATASE FAMILY PROTEIN-RELATED"/>
    <property type="match status" value="1"/>
</dbReference>
<keyword evidence="4" id="KW-1185">Reference proteome</keyword>
<keyword evidence="2" id="KW-0413">Isomerase</keyword>
<evidence type="ECO:0000313" key="4">
    <source>
        <dbReference type="Proteomes" id="UP000639396"/>
    </source>
</evidence>
<dbReference type="PANTHER" id="PTHR48100">
    <property type="entry name" value="BROAD-SPECIFICITY PHOSPHATASE YOR283W-RELATED"/>
    <property type="match status" value="1"/>
</dbReference>
<dbReference type="InterPro" id="IPR001345">
    <property type="entry name" value="PG/BPGM_mutase_AS"/>
</dbReference>
<gene>
    <name evidence="3" type="ORF">IDH45_05840</name>
</gene>
<dbReference type="SUPFAM" id="SSF53254">
    <property type="entry name" value="Phosphoglycerate mutase-like"/>
    <property type="match status" value="1"/>
</dbReference>
<dbReference type="RefSeq" id="WP_190925598.1">
    <property type="nucleotide sequence ID" value="NZ_JACXJA010000006.1"/>
</dbReference>
<dbReference type="EMBL" id="JACXJA010000006">
    <property type="protein sequence ID" value="MBD2861510.1"/>
    <property type="molecule type" value="Genomic_DNA"/>
</dbReference>
<dbReference type="Gene3D" id="3.40.50.1240">
    <property type="entry name" value="Phosphoglycerate mutase-like"/>
    <property type="match status" value="1"/>
</dbReference>
<dbReference type="GO" id="GO:0016791">
    <property type="term" value="F:phosphatase activity"/>
    <property type="evidence" value="ECO:0007669"/>
    <property type="project" value="TreeGrafter"/>
</dbReference>
<dbReference type="AlphaFoldDB" id="A0A927C590"/>
<reference evidence="3" key="1">
    <citation type="submission" date="2020-09" db="EMBL/GenBank/DDBJ databases">
        <title>A novel bacterium of genus Paenibacillus, isolated from South China Sea.</title>
        <authorList>
            <person name="Huang H."/>
            <person name="Mo K."/>
            <person name="Hu Y."/>
        </authorList>
    </citation>
    <scope>NUCLEOTIDE SEQUENCE</scope>
    <source>
        <strain evidence="3">IB182363</strain>
    </source>
</reference>
<dbReference type="GO" id="GO:0005737">
    <property type="term" value="C:cytoplasm"/>
    <property type="evidence" value="ECO:0007669"/>
    <property type="project" value="TreeGrafter"/>
</dbReference>
<evidence type="ECO:0000256" key="2">
    <source>
        <dbReference type="ARBA" id="ARBA00023235"/>
    </source>
</evidence>
<dbReference type="InterPro" id="IPR050275">
    <property type="entry name" value="PGM_Phosphatase"/>
</dbReference>
<dbReference type="Pfam" id="PF00300">
    <property type="entry name" value="His_Phos_1"/>
    <property type="match status" value="1"/>
</dbReference>
<dbReference type="InterPro" id="IPR029033">
    <property type="entry name" value="His_PPase_superfam"/>
</dbReference>
<keyword evidence="1" id="KW-0324">Glycolysis</keyword>
<protein>
    <submittedName>
        <fullName evidence="3">Histidine phosphatase family protein</fullName>
    </submittedName>
</protein>
<dbReference type="CDD" id="cd07067">
    <property type="entry name" value="HP_PGM_like"/>
    <property type="match status" value="1"/>
</dbReference>
<dbReference type="PROSITE" id="PS00175">
    <property type="entry name" value="PG_MUTASE"/>
    <property type="match status" value="1"/>
</dbReference>
<dbReference type="SMART" id="SM00855">
    <property type="entry name" value="PGAM"/>
    <property type="match status" value="1"/>
</dbReference>
<evidence type="ECO:0000313" key="3">
    <source>
        <dbReference type="EMBL" id="MBD2861510.1"/>
    </source>
</evidence>